<proteinExistence type="predicted"/>
<evidence type="ECO:0000313" key="3">
    <source>
        <dbReference type="Proteomes" id="UP000886611"/>
    </source>
</evidence>
<dbReference type="OrthoDB" id="10005859at2759"/>
<keyword evidence="3" id="KW-1185">Reference proteome</keyword>
<dbReference type="PANTHER" id="PTHR21468">
    <property type="entry name" value="HSD9"/>
    <property type="match status" value="1"/>
</dbReference>
<dbReference type="AlphaFoldDB" id="A0A8X7WX78"/>
<dbReference type="RefSeq" id="XP_039600332.1">
    <property type="nucleotide sequence ID" value="XM_039744398.1"/>
</dbReference>
<dbReference type="InterPro" id="IPR026702">
    <property type="entry name" value="CCDC83"/>
</dbReference>
<feature type="coiled-coil region" evidence="1">
    <location>
        <begin position="27"/>
        <end position="168"/>
    </location>
</feature>
<dbReference type="GeneID" id="120523255"/>
<sequence>MGKKKKKIKGRLEDQTSSAEALLTFQMQIKETEIQEFQLQVQELLEKNKQFKESKDDLKEEQLTHFKTLLKEVKEKERELEQSKVVNREQVEHATKEQWEISKRNEQQLEEMQTHLKDLEHNICALEEEKKYLVEYRDFGYKTNSKRIQRLEQELSQMQEDFHKISDYMQRSLEVKVDGINKQTEKCISEKKQLATKKAISRLDKQSQQEIRENEWLKNEVAIYRKEVAELEASVQMNEEENVEQINQLFQHRLDDLQLSRQVFLTESEGLDENEFLHTDKFKLKEVSHYTAGNSPFNQKDVLSVKGRTGHSAHSFTVDTGTSSSCSDSTGHRYGSSSSNHLRGVLLGAQDFQVGSLELKLLGVMGRPAPIHHAHPNQPGLDTLQMGTQKENPDWPITSQMIKTALDC</sequence>
<dbReference type="PANTHER" id="PTHR21468:SF1">
    <property type="entry name" value="COILED-COIL DOMAIN-CONTAINING PROTEIN 83"/>
    <property type="match status" value="1"/>
</dbReference>
<feature type="non-terminal residue" evidence="2">
    <location>
        <position position="408"/>
    </location>
</feature>
<dbReference type="Proteomes" id="UP000886611">
    <property type="component" value="Unassembled WGS sequence"/>
</dbReference>
<reference evidence="2 3" key="1">
    <citation type="journal article" date="2021" name="Cell">
        <title>Tracing the genetic footprints of vertebrate landing in non-teleost ray-finned fishes.</title>
        <authorList>
            <person name="Bi X."/>
            <person name="Wang K."/>
            <person name="Yang L."/>
            <person name="Pan H."/>
            <person name="Jiang H."/>
            <person name="Wei Q."/>
            <person name="Fang M."/>
            <person name="Yu H."/>
            <person name="Zhu C."/>
            <person name="Cai Y."/>
            <person name="He Y."/>
            <person name="Gan X."/>
            <person name="Zeng H."/>
            <person name="Yu D."/>
            <person name="Zhu Y."/>
            <person name="Jiang H."/>
            <person name="Qiu Q."/>
            <person name="Yang H."/>
            <person name="Zhang Y.E."/>
            <person name="Wang W."/>
            <person name="Zhu M."/>
            <person name="He S."/>
            <person name="Zhang G."/>
        </authorList>
    </citation>
    <scope>NUCLEOTIDE SEQUENCE [LARGE SCALE GENOMIC DNA]</scope>
    <source>
        <strain evidence="2">Bchr_013</strain>
    </source>
</reference>
<gene>
    <name evidence="2" type="primary">Ccdc83</name>
    <name evidence="2" type="ORF">GTO96_0013165</name>
</gene>
<keyword evidence="1" id="KW-0175">Coiled coil</keyword>
<feature type="non-terminal residue" evidence="2">
    <location>
        <position position="1"/>
    </location>
</feature>
<organism evidence="2 3">
    <name type="scientific">Polypterus senegalus</name>
    <name type="common">Senegal bichir</name>
    <dbReference type="NCBI Taxonomy" id="55291"/>
    <lineage>
        <taxon>Eukaryota</taxon>
        <taxon>Metazoa</taxon>
        <taxon>Chordata</taxon>
        <taxon>Craniata</taxon>
        <taxon>Vertebrata</taxon>
        <taxon>Euteleostomi</taxon>
        <taxon>Actinopterygii</taxon>
        <taxon>Polypteriformes</taxon>
        <taxon>Polypteridae</taxon>
        <taxon>Polypterus</taxon>
    </lineage>
</organism>
<protein>
    <submittedName>
        <fullName evidence="2">CCD83 protein</fullName>
    </submittedName>
</protein>
<dbReference type="RefSeq" id="XP_039600333.1">
    <property type="nucleotide sequence ID" value="XM_039744399.1"/>
</dbReference>
<evidence type="ECO:0000256" key="1">
    <source>
        <dbReference type="SAM" id="Coils"/>
    </source>
</evidence>
<comment type="caution">
    <text evidence="2">The sequence shown here is derived from an EMBL/GenBank/DDBJ whole genome shotgun (WGS) entry which is preliminary data.</text>
</comment>
<dbReference type="EMBL" id="JAATIS010008602">
    <property type="protein sequence ID" value="KAG2457176.1"/>
    <property type="molecule type" value="Genomic_DNA"/>
</dbReference>
<name>A0A8X7WX78_POLSE</name>
<evidence type="ECO:0000313" key="2">
    <source>
        <dbReference type="EMBL" id="KAG2457176.1"/>
    </source>
</evidence>
<feature type="coiled-coil region" evidence="1">
    <location>
        <begin position="200"/>
        <end position="248"/>
    </location>
</feature>
<accession>A0A8X7WX78</accession>